<feature type="region of interest" description="Disordered" evidence="1">
    <location>
        <begin position="40"/>
        <end position="77"/>
    </location>
</feature>
<reference evidence="2 3" key="1">
    <citation type="submission" date="2023-09" db="EMBL/GenBank/DDBJ databases">
        <title>Multi-omics analysis of a traditional fermented food reveals byproduct-associated fungal strains for waste-to-food upcycling.</title>
        <authorList>
            <consortium name="Lawrence Berkeley National Laboratory"/>
            <person name="Rekdal V.M."/>
            <person name="Villalobos-Escobedo J.M."/>
            <person name="Rodriguez-Valeron N."/>
            <person name="Garcia M.O."/>
            <person name="Vasquez D.P."/>
            <person name="Damayanti I."/>
            <person name="Sorensen P.M."/>
            <person name="Baidoo E.E."/>
            <person name="De Carvalho A.C."/>
            <person name="Riley R."/>
            <person name="Lipzen A."/>
            <person name="He G."/>
            <person name="Yan M."/>
            <person name="Haridas S."/>
            <person name="Daum C."/>
            <person name="Yoshinaga Y."/>
            <person name="Ng V."/>
            <person name="Grigoriev I.V."/>
            <person name="Munk R."/>
            <person name="Nuraida L."/>
            <person name="Wijaya C.H."/>
            <person name="Morales P.-C."/>
            <person name="Keasling J.D."/>
        </authorList>
    </citation>
    <scope>NUCLEOTIDE SEQUENCE [LARGE SCALE GENOMIC DNA]</scope>
    <source>
        <strain evidence="2 3">FGSC 2613</strain>
    </source>
</reference>
<feature type="compositionally biased region" description="Acidic residues" evidence="1">
    <location>
        <begin position="102"/>
        <end position="122"/>
    </location>
</feature>
<feature type="compositionally biased region" description="Basic and acidic residues" evidence="1">
    <location>
        <begin position="44"/>
        <end position="62"/>
    </location>
</feature>
<feature type="compositionally biased region" description="Polar residues" evidence="1">
    <location>
        <begin position="510"/>
        <end position="532"/>
    </location>
</feature>
<feature type="compositionally biased region" description="Polar residues" evidence="1">
    <location>
        <begin position="323"/>
        <end position="338"/>
    </location>
</feature>
<evidence type="ECO:0000313" key="2">
    <source>
        <dbReference type="EMBL" id="KAL0472426.1"/>
    </source>
</evidence>
<protein>
    <submittedName>
        <fullName evidence="2">Uncharacterized protein</fullName>
    </submittedName>
</protein>
<proteinExistence type="predicted"/>
<feature type="compositionally biased region" description="Polar residues" evidence="1">
    <location>
        <begin position="230"/>
        <end position="239"/>
    </location>
</feature>
<keyword evidence="3" id="KW-1185">Reference proteome</keyword>
<gene>
    <name evidence="2" type="ORF">QR685DRAFT_472968</name>
</gene>
<accession>A0ABR3DIC7</accession>
<feature type="compositionally biased region" description="Acidic residues" evidence="1">
    <location>
        <begin position="344"/>
        <end position="359"/>
    </location>
</feature>
<dbReference type="Proteomes" id="UP001451303">
    <property type="component" value="Unassembled WGS sequence"/>
</dbReference>
<name>A0ABR3DIC7_NEUIN</name>
<organism evidence="2 3">
    <name type="scientific">Neurospora intermedia</name>
    <dbReference type="NCBI Taxonomy" id="5142"/>
    <lineage>
        <taxon>Eukaryota</taxon>
        <taxon>Fungi</taxon>
        <taxon>Dikarya</taxon>
        <taxon>Ascomycota</taxon>
        <taxon>Pezizomycotina</taxon>
        <taxon>Sordariomycetes</taxon>
        <taxon>Sordariomycetidae</taxon>
        <taxon>Sordariales</taxon>
        <taxon>Sordariaceae</taxon>
        <taxon>Neurospora</taxon>
    </lineage>
</organism>
<sequence>MEPQVPFEEYARPRPMRTYSHKVRTASPSVLPLLRTRHSPASLAREHQHEIEPRNEDRHDDGIIPEEDTFAHQAHNEFEEANELKFELQYASDTSHSPGDYTTEEDAGLEYSTDEDKDEQGTTEESKTTPTSSVRSSSGTKYIPKSVTDQSNLLRRRPFLLFDKLPPRVFKRLKPKVEESTTASLSAKYKFGDGFSKDEAKPNGLVQLGLRPTAKRKAPQMNSRVGALDLTQSSFASSPQKDRIVNHKKTTMKKKKRAYDNSFLPDPRQTERQRKRRKLRKKKDTPLEEKEMLPTVLKPKIILESVILGKYANQVEGRQHTTALAASEQQRKQTQTVMKSALEGEGEVPLEDHEEDNAEPEAAIAREPSVELGESPARMNVSARSSPHHQEIRHQQQEALEEQGGNAVQVRTEEGDECYVQEYLEQPLQKPAQKPVKEQKQPGNNDHSGEDDPKPAISKKSTGAKSTPTTALSSSKCRTVDQSQIDTTTDPTKLTSNDTRGKQHYRQGQKSHQAQVKIQGQDAQPSEMTSPGSGWETYISETDLHTPTPLRPLNSRAKSAVPSTSRGPENAGLRRSNSAV</sequence>
<feature type="region of interest" description="Disordered" evidence="1">
    <location>
        <begin position="323"/>
        <end position="580"/>
    </location>
</feature>
<evidence type="ECO:0000313" key="3">
    <source>
        <dbReference type="Proteomes" id="UP001451303"/>
    </source>
</evidence>
<feature type="region of interest" description="Disordered" evidence="1">
    <location>
        <begin position="1"/>
        <end position="24"/>
    </location>
</feature>
<comment type="caution">
    <text evidence="2">The sequence shown here is derived from an EMBL/GenBank/DDBJ whole genome shotgun (WGS) entry which is preliminary data.</text>
</comment>
<feature type="region of interest" description="Disordered" evidence="1">
    <location>
        <begin position="229"/>
        <end position="292"/>
    </location>
</feature>
<evidence type="ECO:0000256" key="1">
    <source>
        <dbReference type="SAM" id="MobiDB-lite"/>
    </source>
</evidence>
<dbReference type="EMBL" id="JAVLET010000003">
    <property type="protein sequence ID" value="KAL0472426.1"/>
    <property type="molecule type" value="Genomic_DNA"/>
</dbReference>
<feature type="compositionally biased region" description="Polar residues" evidence="1">
    <location>
        <begin position="459"/>
        <end position="498"/>
    </location>
</feature>
<feature type="compositionally biased region" description="Basic residues" evidence="1">
    <location>
        <begin position="246"/>
        <end position="257"/>
    </location>
</feature>
<feature type="compositionally biased region" description="Basic residues" evidence="1">
    <location>
        <begin position="273"/>
        <end position="283"/>
    </location>
</feature>
<feature type="region of interest" description="Disordered" evidence="1">
    <location>
        <begin position="93"/>
        <end position="144"/>
    </location>
</feature>